<dbReference type="GO" id="GO:0006221">
    <property type="term" value="P:pyrimidine nucleotide biosynthetic process"/>
    <property type="evidence" value="ECO:0007669"/>
    <property type="project" value="InterPro"/>
</dbReference>
<comment type="similarity">
    <text evidence="1">Belongs to the PyrK family.</text>
</comment>
<dbReference type="GO" id="GO:0016491">
    <property type="term" value="F:oxidoreductase activity"/>
    <property type="evidence" value="ECO:0007669"/>
    <property type="project" value="InterPro"/>
</dbReference>
<evidence type="ECO:0000313" key="13">
    <source>
        <dbReference type="EMBL" id="CUO78501.1"/>
    </source>
</evidence>
<feature type="binding site" evidence="11">
    <location>
        <position position="249"/>
    </location>
    <ligand>
        <name>[2Fe-2S] cluster</name>
        <dbReference type="ChEBI" id="CHEBI:190135"/>
    </ligand>
</feature>
<dbReference type="SUPFAM" id="SSF52343">
    <property type="entry name" value="Ferredoxin reductase-like, C-terminal NADP-linked domain"/>
    <property type="match status" value="1"/>
</dbReference>
<dbReference type="InterPro" id="IPR037117">
    <property type="entry name" value="Dihydroorotate_DH_ele_sf"/>
</dbReference>
<dbReference type="PROSITE" id="PS51384">
    <property type="entry name" value="FAD_FR"/>
    <property type="match status" value="1"/>
</dbReference>
<evidence type="ECO:0000259" key="12">
    <source>
        <dbReference type="PROSITE" id="PS51384"/>
    </source>
</evidence>
<dbReference type="Gene3D" id="2.40.30.10">
    <property type="entry name" value="Translation factors"/>
    <property type="match status" value="1"/>
</dbReference>
<comment type="cofactor">
    <cofactor evidence="11">
        <name>[2Fe-2S] cluster</name>
        <dbReference type="ChEBI" id="CHEBI:190135"/>
    </cofactor>
    <text evidence="11">Binds 1 [2Fe-2S] cluster per subunit.</text>
</comment>
<dbReference type="InterPro" id="IPR012165">
    <property type="entry name" value="Cyt_c3_hydrogenase_gsu"/>
</dbReference>
<evidence type="ECO:0000256" key="5">
    <source>
        <dbReference type="ARBA" id="ARBA00022723"/>
    </source>
</evidence>
<evidence type="ECO:0000256" key="10">
    <source>
        <dbReference type="ARBA" id="ARBA00034078"/>
    </source>
</evidence>
<dbReference type="Gene3D" id="2.10.240.10">
    <property type="entry name" value="Dihydroorotate dehydrogenase, electron transfer subunit"/>
    <property type="match status" value="1"/>
</dbReference>
<keyword evidence="7" id="KW-0249">Electron transport</keyword>
<keyword evidence="4 11" id="KW-0001">2Fe-2S</keyword>
<evidence type="ECO:0000256" key="9">
    <source>
        <dbReference type="ARBA" id="ARBA00023014"/>
    </source>
</evidence>
<proteinExistence type="inferred from homology"/>
<dbReference type="GO" id="GO:0050660">
    <property type="term" value="F:flavin adenine dinucleotide binding"/>
    <property type="evidence" value="ECO:0007669"/>
    <property type="project" value="InterPro"/>
</dbReference>
<accession>A0A174HWA5</accession>
<organism evidence="13 14">
    <name type="scientific">Collinsella aerofaciens</name>
    <dbReference type="NCBI Taxonomy" id="74426"/>
    <lineage>
        <taxon>Bacteria</taxon>
        <taxon>Bacillati</taxon>
        <taxon>Actinomycetota</taxon>
        <taxon>Coriobacteriia</taxon>
        <taxon>Coriobacteriales</taxon>
        <taxon>Coriobacteriaceae</taxon>
        <taxon>Collinsella</taxon>
    </lineage>
</organism>
<dbReference type="InterPro" id="IPR017938">
    <property type="entry name" value="Riboflavin_synthase-like_b-brl"/>
</dbReference>
<evidence type="ECO:0000256" key="1">
    <source>
        <dbReference type="ARBA" id="ARBA00006422"/>
    </source>
</evidence>
<dbReference type="AlphaFoldDB" id="A0A174HWA5"/>
<evidence type="ECO:0000313" key="14">
    <source>
        <dbReference type="Proteomes" id="UP000095454"/>
    </source>
</evidence>
<dbReference type="PRINTS" id="PR00410">
    <property type="entry name" value="PHEHYDRXLASE"/>
</dbReference>
<feature type="binding site" evidence="11">
    <location>
        <position position="234"/>
    </location>
    <ligand>
        <name>[2Fe-2S] cluster</name>
        <dbReference type="ChEBI" id="CHEBI:190135"/>
    </ligand>
</feature>
<feature type="binding site" evidence="11">
    <location>
        <position position="229"/>
    </location>
    <ligand>
        <name>[2Fe-2S] cluster</name>
        <dbReference type="ChEBI" id="CHEBI:190135"/>
    </ligand>
</feature>
<dbReference type="InterPro" id="IPR017927">
    <property type="entry name" value="FAD-bd_FR_type"/>
</dbReference>
<dbReference type="GO" id="GO:0046872">
    <property type="term" value="F:metal ion binding"/>
    <property type="evidence" value="ECO:0007669"/>
    <property type="project" value="UniProtKB-KW"/>
</dbReference>
<comment type="cofactor">
    <cofactor evidence="10">
        <name>[2Fe-2S] cluster</name>
        <dbReference type="ChEBI" id="CHEBI:190135"/>
    </cofactor>
</comment>
<dbReference type="PANTHER" id="PTHR43513">
    <property type="entry name" value="DIHYDROOROTATE DEHYDROGENASE B (NAD(+)), ELECTRON TRANSFER SUBUNIT"/>
    <property type="match status" value="1"/>
</dbReference>
<dbReference type="PIRSF" id="PIRSF006816">
    <property type="entry name" value="Cyc3_hyd_g"/>
    <property type="match status" value="1"/>
</dbReference>
<gene>
    <name evidence="13" type="primary">pyrK_1</name>
    <name evidence="13" type="ORF">ERS852514_00068</name>
</gene>
<evidence type="ECO:0000256" key="4">
    <source>
        <dbReference type="ARBA" id="ARBA00022714"/>
    </source>
</evidence>
<dbReference type="GO" id="GO:0051537">
    <property type="term" value="F:2 iron, 2 sulfur cluster binding"/>
    <property type="evidence" value="ECO:0007669"/>
    <property type="project" value="UniProtKB-KW"/>
</dbReference>
<dbReference type="EMBL" id="CZAQ01000001">
    <property type="protein sequence ID" value="CUO78501.1"/>
    <property type="molecule type" value="Genomic_DNA"/>
</dbReference>
<keyword evidence="3" id="KW-0285">Flavoprotein</keyword>
<keyword evidence="9 11" id="KW-0411">Iron-sulfur</keyword>
<dbReference type="Gene3D" id="3.40.50.80">
    <property type="entry name" value="Nucleotide-binding domain of ferredoxin-NADP reductase (FNR) module"/>
    <property type="match status" value="1"/>
</dbReference>
<keyword evidence="6" id="KW-0274">FAD</keyword>
<dbReference type="InterPro" id="IPR039261">
    <property type="entry name" value="FNR_nucleotide-bd"/>
</dbReference>
<reference evidence="13 14" key="1">
    <citation type="submission" date="2015-09" db="EMBL/GenBank/DDBJ databases">
        <authorList>
            <consortium name="Pathogen Informatics"/>
        </authorList>
    </citation>
    <scope>NUCLEOTIDE SEQUENCE [LARGE SCALE GENOMIC DNA]</scope>
    <source>
        <strain evidence="13 14">2789STDY5834902</strain>
    </source>
</reference>
<evidence type="ECO:0000256" key="2">
    <source>
        <dbReference type="ARBA" id="ARBA00022448"/>
    </source>
</evidence>
<dbReference type="SUPFAM" id="SSF63380">
    <property type="entry name" value="Riboflavin synthase domain-like"/>
    <property type="match status" value="1"/>
</dbReference>
<dbReference type="InterPro" id="IPR050353">
    <property type="entry name" value="PyrK_electron_transfer"/>
</dbReference>
<keyword evidence="8 11" id="KW-0408">Iron</keyword>
<feature type="binding site" evidence="11">
    <location>
        <position position="237"/>
    </location>
    <ligand>
        <name>[2Fe-2S] cluster</name>
        <dbReference type="ChEBI" id="CHEBI:190135"/>
    </ligand>
</feature>
<feature type="domain" description="FAD-binding FR-type" evidence="12">
    <location>
        <begin position="7"/>
        <end position="107"/>
    </location>
</feature>
<evidence type="ECO:0000256" key="7">
    <source>
        <dbReference type="ARBA" id="ARBA00022982"/>
    </source>
</evidence>
<evidence type="ECO:0000256" key="6">
    <source>
        <dbReference type="ARBA" id="ARBA00022827"/>
    </source>
</evidence>
<protein>
    <submittedName>
        <fullName evidence="13">Dihydrdoorotate oxidase B, electron transfer subunit</fullName>
    </submittedName>
</protein>
<dbReference type="Pfam" id="PF10418">
    <property type="entry name" value="DHODB_Fe-S_bind"/>
    <property type="match status" value="1"/>
</dbReference>
<dbReference type="CDD" id="cd06218">
    <property type="entry name" value="DHOD_e_trans"/>
    <property type="match status" value="1"/>
</dbReference>
<evidence type="ECO:0000256" key="3">
    <source>
        <dbReference type="ARBA" id="ARBA00022630"/>
    </source>
</evidence>
<keyword evidence="2" id="KW-0813">Transport</keyword>
<evidence type="ECO:0000256" key="11">
    <source>
        <dbReference type="PIRSR" id="PIRSR006816-2"/>
    </source>
</evidence>
<sequence length="263" mass="26941">MPTPSTARMHDFEVVSNQEIADGIFSLVISAPKLASALKPGQFVNIAVPGDASSLLRVPLSFYRADAQAGTVELWYAVVGDDTRRLSQMAPGSTSNLLGPGGRGWLVPEGTRKALLVAGGIGVPPVLCLAGKLAEQGVAVDVCLGFCTASKAVGIDEFRALGATVNVCTDDGTLGTHGFCTDPAAELLGEGGYDYVASCGPAVMMKKVAAAAAEAGAYCEVSLERMMSCGFGACNTCNVETVDGMKGACMCGPVFDASKVVVF</sequence>
<evidence type="ECO:0000256" key="8">
    <source>
        <dbReference type="ARBA" id="ARBA00023004"/>
    </source>
</evidence>
<dbReference type="InterPro" id="IPR019480">
    <property type="entry name" value="Dihydroorotate_DH_Fe-S-bd"/>
</dbReference>
<keyword evidence="5 11" id="KW-0479">Metal-binding</keyword>
<name>A0A174HWA5_9ACTN</name>
<dbReference type="Proteomes" id="UP000095454">
    <property type="component" value="Unassembled WGS sequence"/>
</dbReference>
<dbReference type="PANTHER" id="PTHR43513:SF3">
    <property type="entry name" value="DIHYDROOROTATE DEHYDROGENASE B (NAD(+)), ELECTRON TRANSFER SUBUNIT-RELATED"/>
    <property type="match status" value="1"/>
</dbReference>